<reference evidence="1 2" key="1">
    <citation type="journal article" date="2016" name="Nat. Commun.">
        <title>Thousands of microbial genomes shed light on interconnected biogeochemical processes in an aquifer system.</title>
        <authorList>
            <person name="Anantharaman K."/>
            <person name="Brown C.T."/>
            <person name="Hug L.A."/>
            <person name="Sharon I."/>
            <person name="Castelle C.J."/>
            <person name="Probst A.J."/>
            <person name="Thomas B.C."/>
            <person name="Singh A."/>
            <person name="Wilkins M.J."/>
            <person name="Karaoz U."/>
            <person name="Brodie E.L."/>
            <person name="Williams K.H."/>
            <person name="Hubbard S.S."/>
            <person name="Banfield J.F."/>
        </authorList>
    </citation>
    <scope>NUCLEOTIDE SEQUENCE [LARGE SCALE GENOMIC DNA]</scope>
</reference>
<protein>
    <submittedName>
        <fullName evidence="1">Uncharacterized protein</fullName>
    </submittedName>
</protein>
<accession>A0A1F5F784</accession>
<proteinExistence type="predicted"/>
<comment type="caution">
    <text evidence="1">The sequence shown here is derived from an EMBL/GenBank/DDBJ whole genome shotgun (WGS) entry which is preliminary data.</text>
</comment>
<dbReference type="InterPro" id="IPR013783">
    <property type="entry name" value="Ig-like_fold"/>
</dbReference>
<gene>
    <name evidence="1" type="ORF">A2228_01860</name>
</gene>
<evidence type="ECO:0000313" key="1">
    <source>
        <dbReference type="EMBL" id="OGD75486.1"/>
    </source>
</evidence>
<dbReference type="Gene3D" id="2.60.40.10">
    <property type="entry name" value="Immunoglobulins"/>
    <property type="match status" value="1"/>
</dbReference>
<organism evidence="1 2">
    <name type="scientific">Candidatus Collierbacteria bacterium RIFOXYA2_FULL_46_10</name>
    <dbReference type="NCBI Taxonomy" id="1817726"/>
    <lineage>
        <taxon>Bacteria</taxon>
        <taxon>Candidatus Collieribacteriota</taxon>
    </lineage>
</organism>
<dbReference type="EMBL" id="MFAK01000003">
    <property type="protein sequence ID" value="OGD75486.1"/>
    <property type="molecule type" value="Genomic_DNA"/>
</dbReference>
<name>A0A1F5F784_9BACT</name>
<evidence type="ECO:0000313" key="2">
    <source>
        <dbReference type="Proteomes" id="UP000176191"/>
    </source>
</evidence>
<sequence>MKARKETTLAIIIGLAIALLVTGGVLRARKALQKLNLSLSSITNKTGSTANSPDSSTDLFLTLDTLNHTVTDETTINVSGKTLPNTYIAILGEKAEHLIVPNELGVFTQSVVLVKGANTIRITVYQEDGQNTSQDLTVVYTTADL</sequence>
<dbReference type="Proteomes" id="UP000176191">
    <property type="component" value="Unassembled WGS sequence"/>
</dbReference>
<dbReference type="AlphaFoldDB" id="A0A1F5F784"/>